<dbReference type="Pfam" id="PF17390">
    <property type="entry name" value="Bac_rhamnosid_C"/>
    <property type="match status" value="1"/>
</dbReference>
<evidence type="ECO:0000256" key="3">
    <source>
        <dbReference type="ARBA" id="ARBA00022801"/>
    </source>
</evidence>
<dbReference type="InterPro" id="IPR016007">
    <property type="entry name" value="Alpha_rhamnosid"/>
</dbReference>
<feature type="signal peptide" evidence="4">
    <location>
        <begin position="1"/>
        <end position="20"/>
    </location>
</feature>
<feature type="domain" description="Alpha-L-rhamnosidase C-terminal" evidence="8">
    <location>
        <begin position="942"/>
        <end position="1003"/>
    </location>
</feature>
<evidence type="ECO:0000256" key="1">
    <source>
        <dbReference type="ARBA" id="ARBA00001445"/>
    </source>
</evidence>
<dbReference type="AlphaFoldDB" id="A0A8K0W5D9"/>
<dbReference type="Proteomes" id="UP000813461">
    <property type="component" value="Unassembled WGS sequence"/>
</dbReference>
<dbReference type="Pfam" id="PF08531">
    <property type="entry name" value="Bac_rhamnosid_N"/>
    <property type="match status" value="2"/>
</dbReference>
<dbReference type="SUPFAM" id="SSF48208">
    <property type="entry name" value="Six-hairpin glycosidases"/>
    <property type="match status" value="1"/>
</dbReference>
<dbReference type="GO" id="GO:0005975">
    <property type="term" value="P:carbohydrate metabolic process"/>
    <property type="evidence" value="ECO:0007669"/>
    <property type="project" value="InterPro"/>
</dbReference>
<dbReference type="Gene3D" id="2.60.40.10">
    <property type="entry name" value="Immunoglobulins"/>
    <property type="match status" value="1"/>
</dbReference>
<evidence type="ECO:0000259" key="7">
    <source>
        <dbReference type="Pfam" id="PF17389"/>
    </source>
</evidence>
<dbReference type="InterPro" id="IPR013783">
    <property type="entry name" value="Ig-like_fold"/>
</dbReference>
<dbReference type="PANTHER" id="PTHR33307:SF11">
    <property type="entry name" value="ALPHA-L-RHAMNOSIDASE"/>
    <property type="match status" value="1"/>
</dbReference>
<keyword evidence="10" id="KW-1185">Reference proteome</keyword>
<gene>
    <name evidence="9" type="ORF">FB567DRAFT_40659</name>
</gene>
<dbReference type="InterPro" id="IPR035396">
    <property type="entry name" value="Bac_rhamnosid6H"/>
</dbReference>
<dbReference type="GO" id="GO:0030596">
    <property type="term" value="F:alpha-L-rhamnosidase activity"/>
    <property type="evidence" value="ECO:0007669"/>
    <property type="project" value="UniProtKB-EC"/>
</dbReference>
<dbReference type="InterPro" id="IPR013737">
    <property type="entry name" value="Bac_rhamnosid_N"/>
</dbReference>
<dbReference type="Pfam" id="PF05592">
    <property type="entry name" value="Bac_rhamnosid"/>
    <property type="match status" value="1"/>
</dbReference>
<dbReference type="Gene3D" id="2.60.420.10">
    <property type="entry name" value="Maltose phosphorylase, domain 3"/>
    <property type="match status" value="1"/>
</dbReference>
<organism evidence="9 10">
    <name type="scientific">Paraphoma chrysanthemicola</name>
    <dbReference type="NCBI Taxonomy" id="798071"/>
    <lineage>
        <taxon>Eukaryota</taxon>
        <taxon>Fungi</taxon>
        <taxon>Dikarya</taxon>
        <taxon>Ascomycota</taxon>
        <taxon>Pezizomycotina</taxon>
        <taxon>Dothideomycetes</taxon>
        <taxon>Pleosporomycetidae</taxon>
        <taxon>Pleosporales</taxon>
        <taxon>Pleosporineae</taxon>
        <taxon>Phaeosphaeriaceae</taxon>
        <taxon>Paraphoma</taxon>
    </lineage>
</organism>
<reference evidence="9" key="1">
    <citation type="journal article" date="2021" name="Nat. Commun.">
        <title>Genetic determinants of endophytism in the Arabidopsis root mycobiome.</title>
        <authorList>
            <person name="Mesny F."/>
            <person name="Miyauchi S."/>
            <person name="Thiergart T."/>
            <person name="Pickel B."/>
            <person name="Atanasova L."/>
            <person name="Karlsson M."/>
            <person name="Huettel B."/>
            <person name="Barry K.W."/>
            <person name="Haridas S."/>
            <person name="Chen C."/>
            <person name="Bauer D."/>
            <person name="Andreopoulos W."/>
            <person name="Pangilinan J."/>
            <person name="LaButti K."/>
            <person name="Riley R."/>
            <person name="Lipzen A."/>
            <person name="Clum A."/>
            <person name="Drula E."/>
            <person name="Henrissat B."/>
            <person name="Kohler A."/>
            <person name="Grigoriev I.V."/>
            <person name="Martin F.M."/>
            <person name="Hacquard S."/>
        </authorList>
    </citation>
    <scope>NUCLEOTIDE SEQUENCE</scope>
    <source>
        <strain evidence="9">MPI-SDFR-AT-0120</strain>
    </source>
</reference>
<protein>
    <recommendedName>
        <fullName evidence="2">alpha-L-rhamnosidase</fullName>
        <ecNumber evidence="2">3.2.1.40</ecNumber>
    </recommendedName>
</protein>
<feature type="domain" description="Alpha-L-rhamnosidase six-hairpin glycosidase" evidence="7">
    <location>
        <begin position="573"/>
        <end position="923"/>
    </location>
</feature>
<evidence type="ECO:0000256" key="4">
    <source>
        <dbReference type="SAM" id="SignalP"/>
    </source>
</evidence>
<feature type="domain" description="Bacterial alpha-L-rhamnosidase N-terminal" evidence="6">
    <location>
        <begin position="359"/>
        <end position="450"/>
    </location>
</feature>
<proteinExistence type="predicted"/>
<dbReference type="Gene3D" id="1.50.10.10">
    <property type="match status" value="1"/>
</dbReference>
<evidence type="ECO:0000259" key="8">
    <source>
        <dbReference type="Pfam" id="PF17390"/>
    </source>
</evidence>
<comment type="catalytic activity">
    <reaction evidence="1">
        <text>Hydrolysis of terminal non-reducing alpha-L-rhamnose residues in alpha-L-rhamnosides.</text>
        <dbReference type="EC" id="3.2.1.40"/>
    </reaction>
</comment>
<dbReference type="InterPro" id="IPR008928">
    <property type="entry name" value="6-hairpin_glycosidase_sf"/>
</dbReference>
<dbReference type="InterPro" id="IPR012341">
    <property type="entry name" value="6hp_glycosidase-like_sf"/>
</dbReference>
<feature type="domain" description="Alpha-L-rhamnosidase concanavalin-like" evidence="5">
    <location>
        <begin position="462"/>
        <end position="565"/>
    </location>
</feature>
<sequence length="1042" mass="113565">MYFKSVLVIAVLAFSALTLSQRIPVNVVRLSVEGRFDKPLSLESRRPTFAWQIAQIEDCTRPVCPADQQTGYEVQVATSIDHLQRGQLLFGSGKVEKPTQRVQFPHDFNSRDTVAWRVRIWDAYGNASAWSEVSTFSVGLLDQADWGEAQWIDYPDRTDNQPLPIFIRRFELPENRDISQALLYLAGVGQHYPTINGEAITDEILAPGYSNYQLSTEYRAYDVKQALCSGTNVIGVKSGNGPAYVRRSVTNPAVGRNAPYAWWQSQLKGNGTLLNATQVGDTSVQLSNVTGYHIAGTINIDTAGGGDKLESRRILTINNSTNIVTFTPALSLTHAAGVRVTGSGNNIAASDPSAGAAVTPRLIGRLEITYSDNSTNIIVTDSSWLTTLGPLVTDAWYSGADYDARREIPGWDRPSTQSNSSSWIAAGIAPPPNLATRLVAHASEPVRVVEELVPISITNPFNGTWVFDLGQAIAGVPLLKLPQMPAGLIIRMTPAESLNANGTVNQASLGIGSRGTDVFNTYTTSGRAGGESWHADFNYFAMQWVQVDGLPADFNASSDTITGLRVQGDVPVAGSFTSSNVRVNRIHKMSRYSFASNIISVFTDCPGREKLSYPADYTMPIGAIYRNFHVDALLRTTIRHLVEAQSIANTSMAGNVALKAPVYDWGYTGQFGDEINWGNAIVLVPSLLYDLYRDTTVMNTYYNQMTRFVDYIQREKVQGYIVDAALADWVEDDARTSGRITGTWGYYHTINAMARMANLTGHAEDAARYTVLAGEIKNAFHKAFYNEASGRYTNFGNNSTVNATQAAQALALDAGLVPEENRESVLNALVELIYAYNPSNGTGPHLSGGTIGMGPIVRALSAGGRDDVLWEALQENDQPSYGYFLEPTVENPNGFTTIGERWNRKDSKNHMILAQIDEWFHAGIAGIQPTALTTVSDTWENRLIFQPKVVGDLESALGSYQTPWGEARSKWSRVGRSFTLTVTVPSNVVAEVRLPAGGNVGATKRAKLLSGNGGSAVYNVPSGKHTFILELQISNSSVGHRS</sequence>
<evidence type="ECO:0000313" key="9">
    <source>
        <dbReference type="EMBL" id="KAH7095814.1"/>
    </source>
</evidence>
<evidence type="ECO:0000313" key="10">
    <source>
        <dbReference type="Proteomes" id="UP000813461"/>
    </source>
</evidence>
<accession>A0A8K0W5D9</accession>
<dbReference type="Gene3D" id="2.60.120.260">
    <property type="entry name" value="Galactose-binding domain-like"/>
    <property type="match status" value="3"/>
</dbReference>
<dbReference type="OrthoDB" id="10036721at2759"/>
<dbReference type="InterPro" id="IPR035398">
    <property type="entry name" value="Bac_rhamnosid_C"/>
</dbReference>
<evidence type="ECO:0000256" key="2">
    <source>
        <dbReference type="ARBA" id="ARBA00012652"/>
    </source>
</evidence>
<name>A0A8K0W5D9_9PLEO</name>
<evidence type="ECO:0000259" key="5">
    <source>
        <dbReference type="Pfam" id="PF05592"/>
    </source>
</evidence>
<feature type="domain" description="Bacterial alpha-L-rhamnosidase N-terminal" evidence="6">
    <location>
        <begin position="177"/>
        <end position="249"/>
    </location>
</feature>
<dbReference type="Pfam" id="PF17389">
    <property type="entry name" value="Bac_rhamnosid6H"/>
    <property type="match status" value="1"/>
</dbReference>
<dbReference type="PANTHER" id="PTHR33307">
    <property type="entry name" value="ALPHA-RHAMNOSIDASE (EUROFUNG)"/>
    <property type="match status" value="1"/>
</dbReference>
<keyword evidence="3" id="KW-0378">Hydrolase</keyword>
<evidence type="ECO:0000259" key="6">
    <source>
        <dbReference type="Pfam" id="PF08531"/>
    </source>
</evidence>
<feature type="chain" id="PRO_5035433948" description="alpha-L-rhamnosidase" evidence="4">
    <location>
        <begin position="21"/>
        <end position="1042"/>
    </location>
</feature>
<dbReference type="EC" id="3.2.1.40" evidence="2"/>
<dbReference type="InterPro" id="IPR008902">
    <property type="entry name" value="Rhamnosid_concanavalin"/>
</dbReference>
<keyword evidence="4" id="KW-0732">Signal</keyword>
<dbReference type="EMBL" id="JAGMVJ010000001">
    <property type="protein sequence ID" value="KAH7095814.1"/>
    <property type="molecule type" value="Genomic_DNA"/>
</dbReference>
<dbReference type="Pfam" id="PF25788">
    <property type="entry name" value="Ig_Rha78A_N"/>
    <property type="match status" value="1"/>
</dbReference>
<comment type="caution">
    <text evidence="9">The sequence shown here is derived from an EMBL/GenBank/DDBJ whole genome shotgun (WGS) entry which is preliminary data.</text>
</comment>